<reference evidence="1" key="2">
    <citation type="journal article" date="2023" name="Microbiol Resour">
        <title>Decontamination and Annotation of the Draft Genome Sequence of the Oomycete Lagenidium giganteum ARSEF 373.</title>
        <authorList>
            <person name="Morgan W.R."/>
            <person name="Tartar A."/>
        </authorList>
    </citation>
    <scope>NUCLEOTIDE SEQUENCE</scope>
    <source>
        <strain evidence="1">ARSEF 373</strain>
    </source>
</reference>
<dbReference type="EMBL" id="DAKRPA010000381">
    <property type="protein sequence ID" value="DAZ92805.1"/>
    <property type="molecule type" value="Genomic_DNA"/>
</dbReference>
<evidence type="ECO:0000313" key="1">
    <source>
        <dbReference type="EMBL" id="DAZ92805.1"/>
    </source>
</evidence>
<accession>A0AAV2YF17</accession>
<comment type="caution">
    <text evidence="1">The sequence shown here is derived from an EMBL/GenBank/DDBJ whole genome shotgun (WGS) entry which is preliminary data.</text>
</comment>
<dbReference type="Proteomes" id="UP001146120">
    <property type="component" value="Unassembled WGS sequence"/>
</dbReference>
<sequence>MTLVHENFPHLSTVEWDALKRLAVAVGDTLVTSLLCERAGPKSIVPPRSSFSVVRLRRCAPRNALQTTRQSSAMSTAGRVKLDVSTYSRSDRESCGGLLRWSSRSASSA</sequence>
<name>A0AAV2YF17_9STRA</name>
<keyword evidence="2" id="KW-1185">Reference proteome</keyword>
<gene>
    <name evidence="1" type="ORF">N0F65_010470</name>
</gene>
<organism evidence="1 2">
    <name type="scientific">Lagenidium giganteum</name>
    <dbReference type="NCBI Taxonomy" id="4803"/>
    <lineage>
        <taxon>Eukaryota</taxon>
        <taxon>Sar</taxon>
        <taxon>Stramenopiles</taxon>
        <taxon>Oomycota</taxon>
        <taxon>Peronosporomycetes</taxon>
        <taxon>Pythiales</taxon>
        <taxon>Pythiaceae</taxon>
    </lineage>
</organism>
<dbReference type="AlphaFoldDB" id="A0AAV2YF17"/>
<reference evidence="1" key="1">
    <citation type="submission" date="2022-11" db="EMBL/GenBank/DDBJ databases">
        <authorList>
            <person name="Morgan W.R."/>
            <person name="Tartar A."/>
        </authorList>
    </citation>
    <scope>NUCLEOTIDE SEQUENCE</scope>
    <source>
        <strain evidence="1">ARSEF 373</strain>
    </source>
</reference>
<proteinExistence type="predicted"/>
<evidence type="ECO:0000313" key="2">
    <source>
        <dbReference type="Proteomes" id="UP001146120"/>
    </source>
</evidence>
<protein>
    <submittedName>
        <fullName evidence="1">Uncharacterized protein</fullName>
    </submittedName>
</protein>